<protein>
    <submittedName>
        <fullName evidence="1">Uncharacterized protein</fullName>
    </submittedName>
</protein>
<reference evidence="1" key="1">
    <citation type="journal article" date="2021" name="Proc. Natl. Acad. Sci. U.S.A.">
        <title>A Catalog of Tens of Thousands of Viruses from Human Metagenomes Reveals Hidden Associations with Chronic Diseases.</title>
        <authorList>
            <person name="Tisza M.J."/>
            <person name="Buck C.B."/>
        </authorList>
    </citation>
    <scope>NUCLEOTIDE SEQUENCE</scope>
    <source>
        <strain evidence="1">CtviY17</strain>
    </source>
</reference>
<evidence type="ECO:0000313" key="1">
    <source>
        <dbReference type="EMBL" id="DAE32360.1"/>
    </source>
</evidence>
<name>A0A8S5RLV5_9VIRU</name>
<dbReference type="EMBL" id="BK059120">
    <property type="protein sequence ID" value="DAE32360.1"/>
    <property type="molecule type" value="Genomic_DNA"/>
</dbReference>
<accession>A0A8S5RLV5</accession>
<proteinExistence type="predicted"/>
<sequence length="93" mass="10924">MLSVGDRVYVYRMKPAAKGGLVRNNDQGTISSVRTDEIGHRYGYRYLSVKFDKPVNTSTRDIYSLEFFENKDDRERGRIRDTGFLIYCRKCEE</sequence>
<organism evidence="1">
    <name type="scientific">virus sp. ctviY17</name>
    <dbReference type="NCBI Taxonomy" id="2825828"/>
    <lineage>
        <taxon>Viruses</taxon>
    </lineage>
</organism>